<protein>
    <recommendedName>
        <fullName evidence="6">MYND-type domain-containing protein</fullName>
    </recommendedName>
</protein>
<evidence type="ECO:0000259" key="6">
    <source>
        <dbReference type="PROSITE" id="PS50865"/>
    </source>
</evidence>
<evidence type="ECO:0000313" key="7">
    <source>
        <dbReference type="EMBL" id="CAK9211626.1"/>
    </source>
</evidence>
<evidence type="ECO:0000313" key="8">
    <source>
        <dbReference type="Proteomes" id="UP001497512"/>
    </source>
</evidence>
<dbReference type="PANTHER" id="PTHR10655">
    <property type="entry name" value="LYSOPHOSPHOLIPASE-RELATED"/>
    <property type="match status" value="1"/>
</dbReference>
<comment type="similarity">
    <text evidence="1">Belongs to the AB hydrolase superfamily. AB hydrolase 2 family.</text>
</comment>
<dbReference type="Gene3D" id="6.10.140.2220">
    <property type="match status" value="1"/>
</dbReference>
<reference evidence="7" key="1">
    <citation type="submission" date="2024-02" db="EMBL/GenBank/DDBJ databases">
        <authorList>
            <consortium name="ELIXIR-Norway"/>
            <consortium name="Elixir Norway"/>
        </authorList>
    </citation>
    <scope>NUCLEOTIDE SEQUENCE</scope>
</reference>
<dbReference type="Proteomes" id="UP001497512">
    <property type="component" value="Chromosome 18"/>
</dbReference>
<dbReference type="SUPFAM" id="SSF53474">
    <property type="entry name" value="alpha/beta-Hydrolases"/>
    <property type="match status" value="1"/>
</dbReference>
<dbReference type="InterPro" id="IPR003140">
    <property type="entry name" value="PLipase/COase/thioEstase"/>
</dbReference>
<sequence length="364" mass="40874">MGECAACGRSGANRRCSRCKSVSYCDVECQSKHWLHSHKFRCSSVASEAQRIEKLVGDERDVKVAHRDLLTEKLRQGNVVLKEVVGGSGVGTMKSRRRRRAPKPDLFPPQLRDFSYKESADGIDENLLLLLHGLGDTHKKFSSLAEQMDLPQTATLAVSGPIVFPEELVDDGRAWFTAFDENWNLIQPTETETRRILSLKKTSNLMNLLMDALTSHCGWTRDRIHLLGFSQGGTVALDMALRACGPYRLGSVVAISSSLLPESFLQSTEQNDVTCEQNACTSVLMTHGNQDKVVNRTDVLRSADWLRKAHASMDVQLHTLDKNHAMVSSRREMQILMEFWAKHLHCHMVNLEQNATVYEVSHSQ</sequence>
<keyword evidence="2" id="KW-0479">Metal-binding</keyword>
<dbReference type="EMBL" id="OZ019910">
    <property type="protein sequence ID" value="CAK9211626.1"/>
    <property type="molecule type" value="Genomic_DNA"/>
</dbReference>
<organism evidence="7 8">
    <name type="scientific">Sphagnum troendelagicum</name>
    <dbReference type="NCBI Taxonomy" id="128251"/>
    <lineage>
        <taxon>Eukaryota</taxon>
        <taxon>Viridiplantae</taxon>
        <taxon>Streptophyta</taxon>
        <taxon>Embryophyta</taxon>
        <taxon>Bryophyta</taxon>
        <taxon>Sphagnophytina</taxon>
        <taxon>Sphagnopsida</taxon>
        <taxon>Sphagnales</taxon>
        <taxon>Sphagnaceae</taxon>
        <taxon>Sphagnum</taxon>
    </lineage>
</organism>
<dbReference type="Gene3D" id="3.40.50.1820">
    <property type="entry name" value="alpha/beta hydrolase"/>
    <property type="match status" value="1"/>
</dbReference>
<keyword evidence="8" id="KW-1185">Reference proteome</keyword>
<dbReference type="PROSITE" id="PS50865">
    <property type="entry name" value="ZF_MYND_2"/>
    <property type="match status" value="1"/>
</dbReference>
<dbReference type="PANTHER" id="PTHR10655:SF67">
    <property type="entry name" value="PHOSPHOLIPASE_CARBOXYLESTERASE SUPERFAMILY (AFU_ORTHOLOGUE AFUA_5G09340)"/>
    <property type="match status" value="1"/>
</dbReference>
<evidence type="ECO:0000256" key="3">
    <source>
        <dbReference type="ARBA" id="ARBA00022771"/>
    </source>
</evidence>
<dbReference type="InterPro" id="IPR002893">
    <property type="entry name" value="Znf_MYND"/>
</dbReference>
<dbReference type="Pfam" id="PF02230">
    <property type="entry name" value="Abhydrolase_2"/>
    <property type="match status" value="1"/>
</dbReference>
<evidence type="ECO:0000256" key="4">
    <source>
        <dbReference type="ARBA" id="ARBA00022833"/>
    </source>
</evidence>
<keyword evidence="4" id="KW-0862">Zinc</keyword>
<evidence type="ECO:0000256" key="5">
    <source>
        <dbReference type="PROSITE-ProRule" id="PRU00134"/>
    </source>
</evidence>
<evidence type="ECO:0000256" key="2">
    <source>
        <dbReference type="ARBA" id="ARBA00022723"/>
    </source>
</evidence>
<dbReference type="PROSITE" id="PS01360">
    <property type="entry name" value="ZF_MYND_1"/>
    <property type="match status" value="1"/>
</dbReference>
<proteinExistence type="inferred from homology"/>
<accession>A0ABP0U324</accession>
<name>A0ABP0U324_9BRYO</name>
<dbReference type="InterPro" id="IPR029058">
    <property type="entry name" value="AB_hydrolase_fold"/>
</dbReference>
<gene>
    <name evidence="7" type="ORF">CSSPTR1EN2_LOCUS10856</name>
</gene>
<keyword evidence="3 5" id="KW-0863">Zinc-finger</keyword>
<dbReference type="InterPro" id="IPR050565">
    <property type="entry name" value="LYPA1-2/EST-like"/>
</dbReference>
<dbReference type="Pfam" id="PF01753">
    <property type="entry name" value="zf-MYND"/>
    <property type="match status" value="1"/>
</dbReference>
<feature type="domain" description="MYND-type" evidence="6">
    <location>
        <begin position="4"/>
        <end position="42"/>
    </location>
</feature>
<dbReference type="SUPFAM" id="SSF144232">
    <property type="entry name" value="HIT/MYND zinc finger-like"/>
    <property type="match status" value="1"/>
</dbReference>
<evidence type="ECO:0000256" key="1">
    <source>
        <dbReference type="ARBA" id="ARBA00006499"/>
    </source>
</evidence>